<dbReference type="AlphaFoldDB" id="A0A397U7C5"/>
<organism evidence="3 4">
    <name type="scientific">Gigaspora rosea</name>
    <dbReference type="NCBI Taxonomy" id="44941"/>
    <lineage>
        <taxon>Eukaryota</taxon>
        <taxon>Fungi</taxon>
        <taxon>Fungi incertae sedis</taxon>
        <taxon>Mucoromycota</taxon>
        <taxon>Glomeromycotina</taxon>
        <taxon>Glomeromycetes</taxon>
        <taxon>Diversisporales</taxon>
        <taxon>Gigasporaceae</taxon>
        <taxon>Gigaspora</taxon>
    </lineage>
</organism>
<dbReference type="InterPro" id="IPR022617">
    <property type="entry name" value="Rad60/SUMO-like_dom"/>
</dbReference>
<comment type="caution">
    <text evidence="3">The sequence shown here is derived from an EMBL/GenBank/DDBJ whole genome shotgun (WGS) entry which is preliminary data.</text>
</comment>
<dbReference type="Gene3D" id="3.10.20.90">
    <property type="entry name" value="Phosphatidylinositol 3-kinase Catalytic Subunit, Chain A, domain 1"/>
    <property type="match status" value="2"/>
</dbReference>
<feature type="compositionally biased region" description="Basic and acidic residues" evidence="1">
    <location>
        <begin position="162"/>
        <end position="174"/>
    </location>
</feature>
<proteinExistence type="predicted"/>
<dbReference type="Proteomes" id="UP000266673">
    <property type="component" value="Unassembled WGS sequence"/>
</dbReference>
<evidence type="ECO:0000256" key="1">
    <source>
        <dbReference type="SAM" id="MobiDB-lite"/>
    </source>
</evidence>
<dbReference type="SUPFAM" id="SSF54236">
    <property type="entry name" value="Ubiquitin-like"/>
    <property type="match status" value="2"/>
</dbReference>
<feature type="domain" description="Rad60/SUMO-like" evidence="2">
    <location>
        <begin position="393"/>
        <end position="462"/>
    </location>
</feature>
<dbReference type="STRING" id="44941.A0A397U7C5"/>
<dbReference type="OrthoDB" id="3365399at2759"/>
<gene>
    <name evidence="3" type="ORF">C2G38_2116684</name>
</gene>
<evidence type="ECO:0000313" key="3">
    <source>
        <dbReference type="EMBL" id="RIB06175.1"/>
    </source>
</evidence>
<evidence type="ECO:0000259" key="2">
    <source>
        <dbReference type="Pfam" id="PF11976"/>
    </source>
</evidence>
<name>A0A397U7C5_9GLOM</name>
<keyword evidence="4" id="KW-1185">Reference proteome</keyword>
<accession>A0A397U7C5</accession>
<dbReference type="InterPro" id="IPR029071">
    <property type="entry name" value="Ubiquitin-like_domsf"/>
</dbReference>
<dbReference type="CDD" id="cd01763">
    <property type="entry name" value="Ubl_SUMO_like"/>
    <property type="match status" value="1"/>
</dbReference>
<protein>
    <recommendedName>
        <fullName evidence="2">Rad60/SUMO-like domain-containing protein</fullName>
    </recommendedName>
</protein>
<reference evidence="3 4" key="1">
    <citation type="submission" date="2018-06" db="EMBL/GenBank/DDBJ databases">
        <title>Comparative genomics reveals the genomic features of Rhizophagus irregularis, R. cerebriforme, R. diaphanum and Gigaspora rosea, and their symbiotic lifestyle signature.</title>
        <authorList>
            <person name="Morin E."/>
            <person name="San Clemente H."/>
            <person name="Chen E.C.H."/>
            <person name="De La Providencia I."/>
            <person name="Hainaut M."/>
            <person name="Kuo A."/>
            <person name="Kohler A."/>
            <person name="Murat C."/>
            <person name="Tang N."/>
            <person name="Roy S."/>
            <person name="Loubradou J."/>
            <person name="Henrissat B."/>
            <person name="Grigoriev I.V."/>
            <person name="Corradi N."/>
            <person name="Roux C."/>
            <person name="Martin F.M."/>
        </authorList>
    </citation>
    <scope>NUCLEOTIDE SEQUENCE [LARGE SCALE GENOMIC DNA]</scope>
    <source>
        <strain evidence="3 4">DAOM 194757</strain>
    </source>
</reference>
<evidence type="ECO:0000313" key="4">
    <source>
        <dbReference type="Proteomes" id="UP000266673"/>
    </source>
</evidence>
<sequence>MSSSEEEIVIKRQAVKIKPRTIIKPQPRHVELTLNDNTLQTQTQNVLDNSDLPDSPSKPKKTKHYDDEDGFFTRSSSFARNVSLKKTKPVNILKELEENNFDDDDDDLSRHEEDTRRKRPRLKEKTSRSDCTFDDPIDMDSDHINDLSNFSDDTMERDETNDEKKISDPIDRELSLTPPPELNEYQLRTTVGTLRATLSQYSEGLRSESVDIGSPSISYEQDDIELDPELLAIQQSIKQPNGQSNRYVDAKVEIMVFPVRYPDIQTMDANRSIQTEFDKPIKFIMKAQDNFERMIKNICEKRNIGKQDIVLTYKKVKVFPRSTPESLGMPGQARMEVFTKDTYNYYKERNDLLKHKMLEEIERESKLFSDNSNESEFDNAEKTFQMDNEYLHLKLLSKDETIDKLKIKKTLTVQAVIDHYKKIKNIPDNIQIKLMFEDDALSVTHTLGDTELEDGDMLSVVILDSQ</sequence>
<feature type="region of interest" description="Disordered" evidence="1">
    <location>
        <begin position="100"/>
        <end position="180"/>
    </location>
</feature>
<dbReference type="Pfam" id="PF11976">
    <property type="entry name" value="Rad60-SLD"/>
    <property type="match status" value="1"/>
</dbReference>
<dbReference type="EMBL" id="QKWP01001856">
    <property type="protein sequence ID" value="RIB06175.1"/>
    <property type="molecule type" value="Genomic_DNA"/>
</dbReference>
<feature type="region of interest" description="Disordered" evidence="1">
    <location>
        <begin position="42"/>
        <end position="71"/>
    </location>
</feature>